<evidence type="ECO:0000313" key="1">
    <source>
        <dbReference type="EMBL" id="KAF5190957.1"/>
    </source>
</evidence>
<sequence length="80" mass="8821">MMAFTGSLQVSHDLGVYKYHGSTKQFKNMVGKGRLHLWKVSFSSHGSLTCGVRDGGGVASNVLFLISRQHTRNVKGRELN</sequence>
<evidence type="ECO:0000313" key="2">
    <source>
        <dbReference type="Proteomes" id="UP000554482"/>
    </source>
</evidence>
<dbReference type="Proteomes" id="UP000554482">
    <property type="component" value="Unassembled WGS sequence"/>
</dbReference>
<name>A0A7J6W1X7_THATH</name>
<dbReference type="EMBL" id="JABWDY010023362">
    <property type="protein sequence ID" value="KAF5190957.1"/>
    <property type="molecule type" value="Genomic_DNA"/>
</dbReference>
<dbReference type="AlphaFoldDB" id="A0A7J6W1X7"/>
<comment type="caution">
    <text evidence="1">The sequence shown here is derived from an EMBL/GenBank/DDBJ whole genome shotgun (WGS) entry which is preliminary data.</text>
</comment>
<gene>
    <name evidence="1" type="ORF">FRX31_019456</name>
</gene>
<protein>
    <submittedName>
        <fullName evidence="1">Uncharacterized protein</fullName>
    </submittedName>
</protein>
<reference evidence="1 2" key="1">
    <citation type="submission" date="2020-06" db="EMBL/GenBank/DDBJ databases">
        <title>Transcriptomic and genomic resources for Thalictrum thalictroides and T. hernandezii: Facilitating candidate gene discovery in an emerging model plant lineage.</title>
        <authorList>
            <person name="Arias T."/>
            <person name="Riano-Pachon D.M."/>
            <person name="Di Stilio V.S."/>
        </authorList>
    </citation>
    <scope>NUCLEOTIDE SEQUENCE [LARGE SCALE GENOMIC DNA]</scope>
    <source>
        <strain evidence="2">cv. WT478/WT964</strain>
        <tissue evidence="1">Leaves</tissue>
    </source>
</reference>
<accession>A0A7J6W1X7</accession>
<organism evidence="1 2">
    <name type="scientific">Thalictrum thalictroides</name>
    <name type="common">Rue-anemone</name>
    <name type="synonym">Anemone thalictroides</name>
    <dbReference type="NCBI Taxonomy" id="46969"/>
    <lineage>
        <taxon>Eukaryota</taxon>
        <taxon>Viridiplantae</taxon>
        <taxon>Streptophyta</taxon>
        <taxon>Embryophyta</taxon>
        <taxon>Tracheophyta</taxon>
        <taxon>Spermatophyta</taxon>
        <taxon>Magnoliopsida</taxon>
        <taxon>Ranunculales</taxon>
        <taxon>Ranunculaceae</taxon>
        <taxon>Thalictroideae</taxon>
        <taxon>Thalictrum</taxon>
    </lineage>
</organism>
<keyword evidence="2" id="KW-1185">Reference proteome</keyword>
<proteinExistence type="predicted"/>